<protein>
    <submittedName>
        <fullName evidence="1">Uncharacterized protein</fullName>
    </submittedName>
</protein>
<gene>
    <name evidence="1" type="ORF">Anas_04230</name>
</gene>
<dbReference type="AlphaFoldDB" id="A0A5N5SWZ7"/>
<dbReference type="EMBL" id="SEYY01019304">
    <property type="protein sequence ID" value="KAB7498428.1"/>
    <property type="molecule type" value="Genomic_DNA"/>
</dbReference>
<dbReference type="Proteomes" id="UP000326759">
    <property type="component" value="Unassembled WGS sequence"/>
</dbReference>
<comment type="caution">
    <text evidence="1">The sequence shown here is derived from an EMBL/GenBank/DDBJ whole genome shotgun (WGS) entry which is preliminary data.</text>
</comment>
<name>A0A5N5SWZ7_9CRUS</name>
<evidence type="ECO:0000313" key="1">
    <source>
        <dbReference type="EMBL" id="KAB7498428.1"/>
    </source>
</evidence>
<keyword evidence="2" id="KW-1185">Reference proteome</keyword>
<organism evidence="1 2">
    <name type="scientific">Armadillidium nasatum</name>
    <dbReference type="NCBI Taxonomy" id="96803"/>
    <lineage>
        <taxon>Eukaryota</taxon>
        <taxon>Metazoa</taxon>
        <taxon>Ecdysozoa</taxon>
        <taxon>Arthropoda</taxon>
        <taxon>Crustacea</taxon>
        <taxon>Multicrustacea</taxon>
        <taxon>Malacostraca</taxon>
        <taxon>Eumalacostraca</taxon>
        <taxon>Peracarida</taxon>
        <taxon>Isopoda</taxon>
        <taxon>Oniscidea</taxon>
        <taxon>Crinocheta</taxon>
        <taxon>Armadillidiidae</taxon>
        <taxon>Armadillidium</taxon>
    </lineage>
</organism>
<sequence>MLKSKLVEVLKVLPIPSPVSVPTSDVPSPQGSD</sequence>
<evidence type="ECO:0000313" key="2">
    <source>
        <dbReference type="Proteomes" id="UP000326759"/>
    </source>
</evidence>
<reference evidence="1 2" key="1">
    <citation type="journal article" date="2019" name="PLoS Biol.">
        <title>Sex chromosomes control vertical transmission of feminizing Wolbachia symbionts in an isopod.</title>
        <authorList>
            <person name="Becking T."/>
            <person name="Chebbi M.A."/>
            <person name="Giraud I."/>
            <person name="Moumen B."/>
            <person name="Laverre T."/>
            <person name="Caubet Y."/>
            <person name="Peccoud J."/>
            <person name="Gilbert C."/>
            <person name="Cordaux R."/>
        </authorList>
    </citation>
    <scope>NUCLEOTIDE SEQUENCE [LARGE SCALE GENOMIC DNA]</scope>
    <source>
        <strain evidence="1">ANa2</strain>
        <tissue evidence="1">Whole body excluding digestive tract and cuticle</tissue>
    </source>
</reference>
<feature type="non-terminal residue" evidence="1">
    <location>
        <position position="33"/>
    </location>
</feature>
<accession>A0A5N5SWZ7</accession>
<proteinExistence type="predicted"/>